<dbReference type="KEGG" id="aco:Amico_1105"/>
<name>D5EF97_AMICL</name>
<feature type="domain" description="IraD/Gp25-like" evidence="1">
    <location>
        <begin position="21"/>
        <end position="105"/>
    </location>
</feature>
<dbReference type="Pfam" id="PF04965">
    <property type="entry name" value="GPW_gp25"/>
    <property type="match status" value="1"/>
</dbReference>
<dbReference type="STRING" id="572547.Amico_1105"/>
<dbReference type="Gene3D" id="3.10.450.40">
    <property type="match status" value="1"/>
</dbReference>
<proteinExistence type="predicted"/>
<evidence type="ECO:0000313" key="2">
    <source>
        <dbReference type="EMBL" id="ADE57229.1"/>
    </source>
</evidence>
<sequence>MEYEVIGAQGAIDFGPKTEVAEVLQNIRTILTTMKYSVPLDREFGLSATMLDEPIPKAQAALSAEIVSAIQKFEPRAKVTFVGFVESDHYDGILIPKVKVRIRDTT</sequence>
<dbReference type="AlphaFoldDB" id="D5EF97"/>
<dbReference type="HOGENOM" id="CLU_170883_2_0_0"/>
<organism evidence="2 3">
    <name type="scientific">Aminobacterium colombiense (strain DSM 12261 / ALA-1)</name>
    <dbReference type="NCBI Taxonomy" id="572547"/>
    <lineage>
        <taxon>Bacteria</taxon>
        <taxon>Thermotogati</taxon>
        <taxon>Synergistota</taxon>
        <taxon>Synergistia</taxon>
        <taxon>Synergistales</taxon>
        <taxon>Aminobacteriaceae</taxon>
        <taxon>Aminobacterium</taxon>
    </lineage>
</organism>
<dbReference type="SUPFAM" id="SSF160719">
    <property type="entry name" value="gpW/gp25-like"/>
    <property type="match status" value="1"/>
</dbReference>
<dbReference type="Proteomes" id="UP000002366">
    <property type="component" value="Chromosome"/>
</dbReference>
<dbReference type="eggNOG" id="COG3628">
    <property type="taxonomic scope" value="Bacteria"/>
</dbReference>
<reference evidence="2 3" key="1">
    <citation type="journal article" date="2010" name="Stand. Genomic Sci.">
        <title>Complete genome sequence of Aminobacterium colombiense type strain (ALA-1).</title>
        <authorList>
            <person name="Chertkov O."/>
            <person name="Sikorski J."/>
            <person name="Brambilla E."/>
            <person name="Lapidus A."/>
            <person name="Copeland A."/>
            <person name="Glavina Del Rio T."/>
            <person name="Nolan M."/>
            <person name="Lucas S."/>
            <person name="Tice H."/>
            <person name="Cheng J.F."/>
            <person name="Han C."/>
            <person name="Detter J.C."/>
            <person name="Bruce D."/>
            <person name="Tapia R."/>
            <person name="Goodwin L."/>
            <person name="Pitluck S."/>
            <person name="Liolios K."/>
            <person name="Ivanova N."/>
            <person name="Mavromatis K."/>
            <person name="Ovchinnikova G."/>
            <person name="Pati A."/>
            <person name="Chen A."/>
            <person name="Palaniappan K."/>
            <person name="Land M."/>
            <person name="Hauser L."/>
            <person name="Chang Y.J."/>
            <person name="Jeffries C.D."/>
            <person name="Spring S."/>
            <person name="Rohde M."/>
            <person name="Goker M."/>
            <person name="Bristow J."/>
            <person name="Eisen J.A."/>
            <person name="Markowitz V."/>
            <person name="Hugenholtz P."/>
            <person name="Kyrpides N.C."/>
            <person name="Klenk H.P."/>
        </authorList>
    </citation>
    <scope>NUCLEOTIDE SEQUENCE [LARGE SCALE GENOMIC DNA]</scope>
    <source>
        <strain evidence="3">DSM 12261 / ALA-1</strain>
    </source>
</reference>
<dbReference type="EMBL" id="CP001997">
    <property type="protein sequence ID" value="ADE57229.1"/>
    <property type="molecule type" value="Genomic_DNA"/>
</dbReference>
<protein>
    <submittedName>
        <fullName evidence="2">GPW/gp25 family protein</fullName>
    </submittedName>
</protein>
<dbReference type="RefSeq" id="WP_013048492.1">
    <property type="nucleotide sequence ID" value="NC_014011.1"/>
</dbReference>
<dbReference type="OrthoDB" id="92682at2"/>
<gene>
    <name evidence="2" type="ordered locus">Amico_1105</name>
</gene>
<accession>D5EF97</accession>
<dbReference type="InterPro" id="IPR007048">
    <property type="entry name" value="IraD/Gp25-like"/>
</dbReference>
<evidence type="ECO:0000313" key="3">
    <source>
        <dbReference type="Proteomes" id="UP000002366"/>
    </source>
</evidence>
<evidence type="ECO:0000259" key="1">
    <source>
        <dbReference type="Pfam" id="PF04965"/>
    </source>
</evidence>
<keyword evidence="3" id="KW-1185">Reference proteome</keyword>